<dbReference type="InterPro" id="IPR023395">
    <property type="entry name" value="MCP_dom_sf"/>
</dbReference>
<sequence length="79" mass="8313">MQPPASSGPSLSCTNLSYSFNSASLLSVLSWFLSGLLSVNICQVVKKRMQTGQFASAPDAVHLIVTEEGSKGLYAVCST</sequence>
<gene>
    <name evidence="5" type="ORF">NC653_005655</name>
</gene>
<name>A0AAD6WDC2_9ROSI</name>
<comment type="caution">
    <text evidence="5">The sequence shown here is derived from an EMBL/GenBank/DDBJ whole genome shotgun (WGS) entry which is preliminary data.</text>
</comment>
<dbReference type="SUPFAM" id="SSF103506">
    <property type="entry name" value="Mitochondrial carrier"/>
    <property type="match status" value="1"/>
</dbReference>
<feature type="transmembrane region" description="Helical" evidence="4">
    <location>
        <begin position="20"/>
        <end position="39"/>
    </location>
</feature>
<keyword evidence="3 4" id="KW-0472">Membrane</keyword>
<keyword evidence="4" id="KW-1133">Transmembrane helix</keyword>
<evidence type="ECO:0000256" key="1">
    <source>
        <dbReference type="ARBA" id="ARBA00004370"/>
    </source>
</evidence>
<dbReference type="GO" id="GO:0016020">
    <property type="term" value="C:membrane"/>
    <property type="evidence" value="ECO:0007669"/>
    <property type="project" value="UniProtKB-SubCell"/>
</dbReference>
<evidence type="ECO:0000313" key="5">
    <source>
        <dbReference type="EMBL" id="KAJ7006369.1"/>
    </source>
</evidence>
<evidence type="ECO:0000313" key="6">
    <source>
        <dbReference type="Proteomes" id="UP001164929"/>
    </source>
</evidence>
<reference evidence="5" key="1">
    <citation type="journal article" date="2023" name="Mol. Ecol. Resour.">
        <title>Chromosome-level genome assembly of a triploid poplar Populus alba 'Berolinensis'.</title>
        <authorList>
            <person name="Chen S."/>
            <person name="Yu Y."/>
            <person name="Wang X."/>
            <person name="Wang S."/>
            <person name="Zhang T."/>
            <person name="Zhou Y."/>
            <person name="He R."/>
            <person name="Meng N."/>
            <person name="Wang Y."/>
            <person name="Liu W."/>
            <person name="Liu Z."/>
            <person name="Liu J."/>
            <person name="Guo Q."/>
            <person name="Huang H."/>
            <person name="Sederoff R.R."/>
            <person name="Wang G."/>
            <person name="Qu G."/>
            <person name="Chen S."/>
        </authorList>
    </citation>
    <scope>NUCLEOTIDE SEQUENCE</scope>
    <source>
        <strain evidence="5">SC-2020</strain>
    </source>
</reference>
<evidence type="ECO:0000256" key="3">
    <source>
        <dbReference type="ARBA" id="ARBA00023136"/>
    </source>
</evidence>
<keyword evidence="6" id="KW-1185">Reference proteome</keyword>
<keyword evidence="2 4" id="KW-0812">Transmembrane</keyword>
<organism evidence="5 6">
    <name type="scientific">Populus alba x Populus x berolinensis</name>
    <dbReference type="NCBI Taxonomy" id="444605"/>
    <lineage>
        <taxon>Eukaryota</taxon>
        <taxon>Viridiplantae</taxon>
        <taxon>Streptophyta</taxon>
        <taxon>Embryophyta</taxon>
        <taxon>Tracheophyta</taxon>
        <taxon>Spermatophyta</taxon>
        <taxon>Magnoliopsida</taxon>
        <taxon>eudicotyledons</taxon>
        <taxon>Gunneridae</taxon>
        <taxon>Pentapetalae</taxon>
        <taxon>rosids</taxon>
        <taxon>fabids</taxon>
        <taxon>Malpighiales</taxon>
        <taxon>Salicaceae</taxon>
        <taxon>Saliceae</taxon>
        <taxon>Populus</taxon>
    </lineage>
</organism>
<protein>
    <submittedName>
        <fullName evidence="5">Uncharacterized protein</fullName>
    </submittedName>
</protein>
<proteinExistence type="predicted"/>
<dbReference type="EMBL" id="JAQIZT010000002">
    <property type="protein sequence ID" value="KAJ7006369.1"/>
    <property type="molecule type" value="Genomic_DNA"/>
</dbReference>
<accession>A0AAD6WDC2</accession>
<evidence type="ECO:0000256" key="4">
    <source>
        <dbReference type="SAM" id="Phobius"/>
    </source>
</evidence>
<dbReference type="Proteomes" id="UP001164929">
    <property type="component" value="Chromosome 2"/>
</dbReference>
<evidence type="ECO:0000256" key="2">
    <source>
        <dbReference type="ARBA" id="ARBA00022692"/>
    </source>
</evidence>
<comment type="subcellular location">
    <subcellularLocation>
        <location evidence="1">Membrane</location>
    </subcellularLocation>
</comment>
<dbReference type="AlphaFoldDB" id="A0AAD6WDC2"/>